<proteinExistence type="predicted"/>
<gene>
    <name evidence="2" type="ORF">VFPPC_14563</name>
</gene>
<dbReference type="PANTHER" id="PTHR35910:SF6">
    <property type="entry name" value="2EXR DOMAIN-CONTAINING PROTEIN"/>
    <property type="match status" value="1"/>
</dbReference>
<keyword evidence="3" id="KW-1185">Reference proteome</keyword>
<dbReference type="EMBL" id="LSBJ02000007">
    <property type="protein sequence ID" value="OAQ61399.1"/>
    <property type="molecule type" value="Genomic_DNA"/>
</dbReference>
<dbReference type="AlphaFoldDB" id="A0A179F8H1"/>
<feature type="domain" description="2EXR" evidence="1">
    <location>
        <begin position="3"/>
        <end position="105"/>
    </location>
</feature>
<dbReference type="GeneID" id="28856325"/>
<name>A0A179F8H1_METCM</name>
<protein>
    <recommendedName>
        <fullName evidence="1">2EXR domain-containing protein</fullName>
    </recommendedName>
</protein>
<sequence length="327" mass="37096">MAFHNFGALPLEIRQSIWLFSLPMPEPEVCLMWPVNLYQRYEGPESTMPSEPYVVDTAFPVLMHVCRESRAMVQNSTLSGVLFRSSTLAGCAVPFRYFDPELDTMYWGSENIIELARNSMALPDVFAITSLAIEVQWGFRLNLNLIDTLMDTMSDLQTLSLVLPDSTDNNRPRVSLFGHEAFKQPSRRCKLRTIDSQKQPIIHIETSGDRIVANDDLVPLPLALQQCREALERGAAALLAESAAISGIVREGPDTRRWFNHLRIQAQTFIEYQPDGTWKEICGERRFVDQGRTYMLGPYIPVAERPNPELVRVNDLDGALKKVYMGD</sequence>
<evidence type="ECO:0000259" key="1">
    <source>
        <dbReference type="Pfam" id="PF20150"/>
    </source>
</evidence>
<organism evidence="2 3">
    <name type="scientific">Pochonia chlamydosporia 170</name>
    <dbReference type="NCBI Taxonomy" id="1380566"/>
    <lineage>
        <taxon>Eukaryota</taxon>
        <taxon>Fungi</taxon>
        <taxon>Dikarya</taxon>
        <taxon>Ascomycota</taxon>
        <taxon>Pezizomycotina</taxon>
        <taxon>Sordariomycetes</taxon>
        <taxon>Hypocreomycetidae</taxon>
        <taxon>Hypocreales</taxon>
        <taxon>Clavicipitaceae</taxon>
        <taxon>Pochonia</taxon>
    </lineage>
</organism>
<dbReference type="Proteomes" id="UP000078397">
    <property type="component" value="Unassembled WGS sequence"/>
</dbReference>
<dbReference type="RefSeq" id="XP_018139103.1">
    <property type="nucleotide sequence ID" value="XM_018292331.1"/>
</dbReference>
<dbReference type="Pfam" id="PF20150">
    <property type="entry name" value="2EXR"/>
    <property type="match status" value="1"/>
</dbReference>
<dbReference type="PANTHER" id="PTHR35910">
    <property type="entry name" value="2EXR DOMAIN-CONTAINING PROTEIN"/>
    <property type="match status" value="1"/>
</dbReference>
<dbReference type="KEGG" id="pchm:VFPPC_14563"/>
<reference evidence="2 3" key="1">
    <citation type="journal article" date="2016" name="PLoS Pathog.">
        <title>Biosynthesis of antibiotic leucinostatins in bio-control fungus Purpureocillium lilacinum and their inhibition on phytophthora revealed by genome mining.</title>
        <authorList>
            <person name="Wang G."/>
            <person name="Liu Z."/>
            <person name="Lin R."/>
            <person name="Li E."/>
            <person name="Mao Z."/>
            <person name="Ling J."/>
            <person name="Yang Y."/>
            <person name="Yin W.B."/>
            <person name="Xie B."/>
        </authorList>
    </citation>
    <scope>NUCLEOTIDE SEQUENCE [LARGE SCALE GENOMIC DNA]</scope>
    <source>
        <strain evidence="2">170</strain>
    </source>
</reference>
<comment type="caution">
    <text evidence="2">The sequence shown here is derived from an EMBL/GenBank/DDBJ whole genome shotgun (WGS) entry which is preliminary data.</text>
</comment>
<accession>A0A179F8H1</accession>
<dbReference type="OrthoDB" id="3473305at2759"/>
<evidence type="ECO:0000313" key="2">
    <source>
        <dbReference type="EMBL" id="OAQ61399.1"/>
    </source>
</evidence>
<evidence type="ECO:0000313" key="3">
    <source>
        <dbReference type="Proteomes" id="UP000078397"/>
    </source>
</evidence>
<dbReference type="InterPro" id="IPR045518">
    <property type="entry name" value="2EXR"/>
</dbReference>